<dbReference type="InterPro" id="IPR007110">
    <property type="entry name" value="Ig-like_dom"/>
</dbReference>
<feature type="domain" description="Ig-like" evidence="4">
    <location>
        <begin position="45"/>
        <end position="151"/>
    </location>
</feature>
<dbReference type="SMART" id="SM00409">
    <property type="entry name" value="IG"/>
    <property type="match status" value="3"/>
</dbReference>
<evidence type="ECO:0000259" key="4">
    <source>
        <dbReference type="PROSITE" id="PS50835"/>
    </source>
</evidence>
<feature type="chain" id="PRO_5047441448" description="Ig-like domain-containing protein" evidence="3">
    <location>
        <begin position="28"/>
        <end position="531"/>
    </location>
</feature>
<dbReference type="InterPro" id="IPR036179">
    <property type="entry name" value="Ig-like_dom_sf"/>
</dbReference>
<reference evidence="5 6" key="1">
    <citation type="submission" date="2023-02" db="EMBL/GenBank/DDBJ databases">
        <title>LHISI_Scaffold_Assembly.</title>
        <authorList>
            <person name="Stuart O.P."/>
            <person name="Cleave R."/>
            <person name="Magrath M.J.L."/>
            <person name="Mikheyev A.S."/>
        </authorList>
    </citation>
    <scope>NUCLEOTIDE SEQUENCE [LARGE SCALE GENOMIC DNA]</scope>
    <source>
        <strain evidence="5">Daus_M_001</strain>
        <tissue evidence="5">Leg muscle</tissue>
    </source>
</reference>
<proteinExistence type="predicted"/>
<dbReference type="PROSITE" id="PS50835">
    <property type="entry name" value="IG_LIKE"/>
    <property type="match status" value="3"/>
</dbReference>
<dbReference type="SMART" id="SM00408">
    <property type="entry name" value="IGc2"/>
    <property type="match status" value="2"/>
</dbReference>
<dbReference type="InterPro" id="IPR003599">
    <property type="entry name" value="Ig_sub"/>
</dbReference>
<accession>A0ABQ9GNK7</accession>
<keyword evidence="6" id="KW-1185">Reference proteome</keyword>
<dbReference type="PANTHER" id="PTHR44170">
    <property type="entry name" value="PROTEIN SIDEKICK"/>
    <property type="match status" value="1"/>
</dbReference>
<dbReference type="Proteomes" id="UP001159363">
    <property type="component" value="Chromosome 9"/>
</dbReference>
<comment type="caution">
    <text evidence="5">The sequence shown here is derived from an EMBL/GenBank/DDBJ whole genome shotgun (WGS) entry which is preliminary data.</text>
</comment>
<feature type="signal peptide" evidence="3">
    <location>
        <begin position="1"/>
        <end position="27"/>
    </location>
</feature>
<dbReference type="InterPro" id="IPR013783">
    <property type="entry name" value="Ig-like_fold"/>
</dbReference>
<dbReference type="CDD" id="cd00096">
    <property type="entry name" value="Ig"/>
    <property type="match status" value="1"/>
</dbReference>
<feature type="domain" description="Ig-like" evidence="4">
    <location>
        <begin position="180"/>
        <end position="355"/>
    </location>
</feature>
<dbReference type="Pfam" id="PF13927">
    <property type="entry name" value="Ig_3"/>
    <property type="match status" value="1"/>
</dbReference>
<dbReference type="Gene3D" id="2.60.40.10">
    <property type="entry name" value="Immunoglobulins"/>
    <property type="match status" value="3"/>
</dbReference>
<evidence type="ECO:0000256" key="1">
    <source>
        <dbReference type="ARBA" id="ARBA00022737"/>
    </source>
</evidence>
<evidence type="ECO:0000256" key="3">
    <source>
        <dbReference type="SAM" id="SignalP"/>
    </source>
</evidence>
<gene>
    <name evidence="5" type="ORF">PR048_024402</name>
</gene>
<dbReference type="InterPro" id="IPR003598">
    <property type="entry name" value="Ig_sub2"/>
</dbReference>
<sequence length="531" mass="56740">MAAATTATTSAILTAMAILPWRDPGDGRCDDCHNVGNSNCYVVLQDYEVTVNDVFVTHGNVAVLKCQVPSFARRHVTVSSWLREEGQLGRTTLHPGGRSVARGGRFSLTSFGSLHVHDTVPTDGYGRYYCWVTDNLTGRTRLGSPGQILLSGGSTSSPALHNYHVRSNFDPCKEPEGDEPPVIEHSSASVRVIAGNTAELLCIGKGNPPPIYRALMLLQVVPRGGWFAAGDGPRLSSPVTSKVSALSPMCPAETRSPLSVPCEQCAVQVTHVVTGGTGRWEARCRRWTPTEFSCDQWYREVGGSLQEMDPGSVLVWPVQSVLQFPRAQPQHAGRYVCSVSSVLGEDRRQVLLEVSAPLWVRLRPQQQVADVGATASFSCEVSGGGSPRLSWLRNGRPVVLGDRLTLLQGAQMLTIHPITKEDRAMYQCLARGEDDSLQAASQLSLGGIRGSGGAVVRALASHHVDPCLIHGGFTPGFSHVGIVLDDAACRRVFFGATAAAGRQAECKPIAVVSTSPSVIFGGSDRVDEGPG</sequence>
<dbReference type="EMBL" id="JARBHB010000010">
    <property type="protein sequence ID" value="KAJ8873584.1"/>
    <property type="molecule type" value="Genomic_DNA"/>
</dbReference>
<evidence type="ECO:0000313" key="5">
    <source>
        <dbReference type="EMBL" id="KAJ8873584.1"/>
    </source>
</evidence>
<evidence type="ECO:0000256" key="2">
    <source>
        <dbReference type="ARBA" id="ARBA00023157"/>
    </source>
</evidence>
<keyword evidence="1" id="KW-0677">Repeat</keyword>
<organism evidence="5 6">
    <name type="scientific">Dryococelus australis</name>
    <dbReference type="NCBI Taxonomy" id="614101"/>
    <lineage>
        <taxon>Eukaryota</taxon>
        <taxon>Metazoa</taxon>
        <taxon>Ecdysozoa</taxon>
        <taxon>Arthropoda</taxon>
        <taxon>Hexapoda</taxon>
        <taxon>Insecta</taxon>
        <taxon>Pterygota</taxon>
        <taxon>Neoptera</taxon>
        <taxon>Polyneoptera</taxon>
        <taxon>Phasmatodea</taxon>
        <taxon>Verophasmatodea</taxon>
        <taxon>Anareolatae</taxon>
        <taxon>Phasmatidae</taxon>
        <taxon>Eurycanthinae</taxon>
        <taxon>Dryococelus</taxon>
    </lineage>
</organism>
<keyword evidence="2" id="KW-1015">Disulfide bond</keyword>
<protein>
    <recommendedName>
        <fullName evidence="4">Ig-like domain-containing protein</fullName>
    </recommendedName>
</protein>
<dbReference type="SUPFAM" id="SSF48726">
    <property type="entry name" value="Immunoglobulin"/>
    <property type="match status" value="3"/>
</dbReference>
<name>A0ABQ9GNK7_9NEOP</name>
<keyword evidence="3" id="KW-0732">Signal</keyword>
<evidence type="ECO:0000313" key="6">
    <source>
        <dbReference type="Proteomes" id="UP001159363"/>
    </source>
</evidence>
<dbReference type="PANTHER" id="PTHR44170:SF54">
    <property type="entry name" value="FI24025P1"/>
    <property type="match status" value="1"/>
</dbReference>
<feature type="domain" description="Ig-like" evidence="4">
    <location>
        <begin position="357"/>
        <end position="444"/>
    </location>
</feature>